<dbReference type="RefSeq" id="WP_100667316.1">
    <property type="nucleotide sequence ID" value="NZ_CP024955.1"/>
</dbReference>
<dbReference type="EMBL" id="CP024955">
    <property type="protein sequence ID" value="ATY84497.1"/>
    <property type="molecule type" value="Genomic_DNA"/>
</dbReference>
<gene>
    <name evidence="2" type="ORF">CVV65_05605</name>
</gene>
<dbReference type="Pfam" id="PF13162">
    <property type="entry name" value="DUF3997"/>
    <property type="match status" value="1"/>
</dbReference>
<sequence>MKVLLIILIIGLAVILIFLLPTFLIGLSGFGPGPSDYAFDLPGGYQLVRTSAHDVKIVPKDGWDPRNPPPLIPAKVVEVAFDQRYILAKRYELRAAYPGSNNSYEIPDEQKAVYYIFDTLALKIYEYRSLEEFNNAREMLKVPPTLKLRDVADIARSSNPPE</sequence>
<keyword evidence="1" id="KW-0812">Transmembrane</keyword>
<evidence type="ECO:0000313" key="3">
    <source>
        <dbReference type="Proteomes" id="UP000231932"/>
    </source>
</evidence>
<evidence type="ECO:0000313" key="2">
    <source>
        <dbReference type="EMBL" id="ATY84497.1"/>
    </source>
</evidence>
<feature type="transmembrane region" description="Helical" evidence="1">
    <location>
        <begin position="6"/>
        <end position="27"/>
    </location>
</feature>
<name>A0A2K8N6Q5_9BACL</name>
<dbReference type="OrthoDB" id="1756234at2"/>
<evidence type="ECO:0008006" key="4">
    <source>
        <dbReference type="Google" id="ProtNLM"/>
    </source>
</evidence>
<reference evidence="3" key="1">
    <citation type="submission" date="2017-11" db="EMBL/GenBank/DDBJ databases">
        <title>Complete Genome Sequence of Kyrpidia sp. Strain EA-1, a thermophilic, hydrogen-oxidizing Bacterium, isolated from the Azores.</title>
        <authorList>
            <person name="Reiner J.E."/>
            <person name="Lapp C.J."/>
            <person name="Bunk B."/>
            <person name="Gescher J."/>
        </authorList>
    </citation>
    <scope>NUCLEOTIDE SEQUENCE [LARGE SCALE GENOMIC DNA]</scope>
    <source>
        <strain evidence="3">EA-1</strain>
    </source>
</reference>
<proteinExistence type="predicted"/>
<evidence type="ECO:0000256" key="1">
    <source>
        <dbReference type="SAM" id="Phobius"/>
    </source>
</evidence>
<protein>
    <recommendedName>
        <fullName evidence="4">DUF3997 domain-containing protein</fullName>
    </recommendedName>
</protein>
<keyword evidence="1" id="KW-0472">Membrane</keyword>
<keyword evidence="1" id="KW-1133">Transmembrane helix</keyword>
<dbReference type="AlphaFoldDB" id="A0A2K8N6Q5"/>
<dbReference type="InterPro" id="IPR025059">
    <property type="entry name" value="DUF3997"/>
</dbReference>
<keyword evidence="3" id="KW-1185">Reference proteome</keyword>
<dbReference type="Proteomes" id="UP000231932">
    <property type="component" value="Chromosome"/>
</dbReference>
<organism evidence="2 3">
    <name type="scientific">Kyrpidia spormannii</name>
    <dbReference type="NCBI Taxonomy" id="2055160"/>
    <lineage>
        <taxon>Bacteria</taxon>
        <taxon>Bacillati</taxon>
        <taxon>Bacillota</taxon>
        <taxon>Bacilli</taxon>
        <taxon>Bacillales</taxon>
        <taxon>Alicyclobacillaceae</taxon>
        <taxon>Kyrpidia</taxon>
    </lineage>
</organism>
<dbReference type="KEGG" id="kyr:CVV65_05605"/>
<accession>A0A2K8N6Q5</accession>